<dbReference type="Pfam" id="PF02798">
    <property type="entry name" value="GST_N"/>
    <property type="match status" value="1"/>
</dbReference>
<dbReference type="InterPro" id="IPR004045">
    <property type="entry name" value="Glutathione_S-Trfase_N"/>
</dbReference>
<comment type="similarity">
    <text evidence="1">Belongs to the GST superfamily.</text>
</comment>
<dbReference type="PROSITE" id="PS50404">
    <property type="entry name" value="GST_NTER"/>
    <property type="match status" value="1"/>
</dbReference>
<gene>
    <name evidence="4" type="ORF">GGQ98_003015</name>
</gene>
<dbReference type="PANTHER" id="PTHR44051:SF19">
    <property type="entry name" value="DISULFIDE-BOND OXIDOREDUCTASE YFCG"/>
    <property type="match status" value="1"/>
</dbReference>
<evidence type="ECO:0000256" key="1">
    <source>
        <dbReference type="RuleBase" id="RU003494"/>
    </source>
</evidence>
<organism evidence="4 5">
    <name type="scientific">Sphingosinicella soli</name>
    <dbReference type="NCBI Taxonomy" id="333708"/>
    <lineage>
        <taxon>Bacteria</taxon>
        <taxon>Pseudomonadati</taxon>
        <taxon>Pseudomonadota</taxon>
        <taxon>Alphaproteobacteria</taxon>
        <taxon>Sphingomonadales</taxon>
        <taxon>Sphingosinicellaceae</taxon>
        <taxon>Sphingosinicella</taxon>
    </lineage>
</organism>
<evidence type="ECO:0000259" key="3">
    <source>
        <dbReference type="PROSITE" id="PS50405"/>
    </source>
</evidence>
<dbReference type="PANTHER" id="PTHR44051">
    <property type="entry name" value="GLUTATHIONE S-TRANSFERASE-RELATED"/>
    <property type="match status" value="1"/>
</dbReference>
<dbReference type="PROSITE" id="PS50405">
    <property type="entry name" value="GST_CTER"/>
    <property type="match status" value="1"/>
</dbReference>
<dbReference type="RefSeq" id="WP_184070935.1">
    <property type="nucleotide sequence ID" value="NZ_JACHNZ010000042.1"/>
</dbReference>
<comment type="caution">
    <text evidence="4">The sequence shown here is derived from an EMBL/GenBank/DDBJ whole genome shotgun (WGS) entry which is preliminary data.</text>
</comment>
<sequence>MTAPIELYHYPTANPKKISIMLEECDLPYEVRFINIGKGDQFNPDFLKFAPNNRVPAIIDPNGPDGAPISVFESGAILQYLGDKTGRFYPSDLRGRTAVNEWLFWQVGGLGPMSGQSHHFHAMATEQLPYALKRYSDEVHRLYGVMNIRLRDEPYLGGKEYSIADMAAYPWIFHNEAPGHPGLSEFPHIKRWFDTVSARPAVAKGHVVGDELRGGLDEEARKWTFNQRARAA</sequence>
<dbReference type="Gene3D" id="3.40.30.10">
    <property type="entry name" value="Glutaredoxin"/>
    <property type="match status" value="1"/>
</dbReference>
<dbReference type="InterPro" id="IPR004046">
    <property type="entry name" value="GST_C"/>
</dbReference>
<dbReference type="InterPro" id="IPR036282">
    <property type="entry name" value="Glutathione-S-Trfase_C_sf"/>
</dbReference>
<dbReference type="CDD" id="cd03048">
    <property type="entry name" value="GST_N_Ure2p_like"/>
    <property type="match status" value="1"/>
</dbReference>
<dbReference type="SFLD" id="SFLDS00019">
    <property type="entry name" value="Glutathione_Transferase_(cytos"/>
    <property type="match status" value="1"/>
</dbReference>
<accession>A0A7W7B5N9</accession>
<name>A0A7W7B5N9_9SPHN</name>
<dbReference type="EMBL" id="JACHNZ010000042">
    <property type="protein sequence ID" value="MBB4633377.1"/>
    <property type="molecule type" value="Genomic_DNA"/>
</dbReference>
<dbReference type="Proteomes" id="UP000566324">
    <property type="component" value="Unassembled WGS sequence"/>
</dbReference>
<evidence type="ECO:0000313" key="4">
    <source>
        <dbReference type="EMBL" id="MBB4633377.1"/>
    </source>
</evidence>
<dbReference type="InterPro" id="IPR036249">
    <property type="entry name" value="Thioredoxin-like_sf"/>
</dbReference>
<dbReference type="Gene3D" id="1.20.1050.10">
    <property type="match status" value="1"/>
</dbReference>
<protein>
    <submittedName>
        <fullName evidence="4">GST-like protein</fullName>
        <ecNumber evidence="4">1.8.4.-</ecNumber>
    </submittedName>
</protein>
<dbReference type="SFLD" id="SFLDG01151">
    <property type="entry name" value="Main.2:_Nu-like"/>
    <property type="match status" value="1"/>
</dbReference>
<evidence type="ECO:0000259" key="2">
    <source>
        <dbReference type="PROSITE" id="PS50404"/>
    </source>
</evidence>
<dbReference type="Pfam" id="PF00043">
    <property type="entry name" value="GST_C"/>
    <property type="match status" value="1"/>
</dbReference>
<keyword evidence="5" id="KW-1185">Reference proteome</keyword>
<proteinExistence type="inferred from homology"/>
<evidence type="ECO:0000313" key="5">
    <source>
        <dbReference type="Proteomes" id="UP000566324"/>
    </source>
</evidence>
<dbReference type="SUPFAM" id="SSF52833">
    <property type="entry name" value="Thioredoxin-like"/>
    <property type="match status" value="1"/>
</dbReference>
<dbReference type="EC" id="1.8.4.-" evidence="4"/>
<dbReference type="InterPro" id="IPR040079">
    <property type="entry name" value="Glutathione_S-Trfase"/>
</dbReference>
<keyword evidence="4" id="KW-0560">Oxidoreductase</keyword>
<dbReference type="GO" id="GO:0016491">
    <property type="term" value="F:oxidoreductase activity"/>
    <property type="evidence" value="ECO:0007669"/>
    <property type="project" value="UniProtKB-KW"/>
</dbReference>
<reference evidence="4 5" key="1">
    <citation type="submission" date="2020-08" db="EMBL/GenBank/DDBJ databases">
        <title>Genomic Encyclopedia of Type Strains, Phase IV (KMG-IV): sequencing the most valuable type-strain genomes for metagenomic binning, comparative biology and taxonomic classification.</title>
        <authorList>
            <person name="Goeker M."/>
        </authorList>
    </citation>
    <scope>NUCLEOTIDE SEQUENCE [LARGE SCALE GENOMIC DNA]</scope>
    <source>
        <strain evidence="4 5">DSM 17328</strain>
    </source>
</reference>
<dbReference type="SFLD" id="SFLDG00358">
    <property type="entry name" value="Main_(cytGST)"/>
    <property type="match status" value="1"/>
</dbReference>
<feature type="domain" description="GST N-terminal" evidence="2">
    <location>
        <begin position="2"/>
        <end position="89"/>
    </location>
</feature>
<dbReference type="InterPro" id="IPR010987">
    <property type="entry name" value="Glutathione-S-Trfase_C-like"/>
</dbReference>
<dbReference type="SUPFAM" id="SSF47616">
    <property type="entry name" value="GST C-terminal domain-like"/>
    <property type="match status" value="1"/>
</dbReference>
<feature type="domain" description="GST C-terminal" evidence="3">
    <location>
        <begin position="92"/>
        <end position="216"/>
    </location>
</feature>
<dbReference type="AlphaFoldDB" id="A0A7W7B5N9"/>